<feature type="domain" description="Glycosyltransferase 2-like" evidence="2">
    <location>
        <begin position="6"/>
        <end position="130"/>
    </location>
</feature>
<evidence type="ECO:0000313" key="3">
    <source>
        <dbReference type="EMBL" id="AXL05165.1"/>
    </source>
</evidence>
<gene>
    <name evidence="3" type="primary">gt3</name>
</gene>
<evidence type="ECO:0000256" key="1">
    <source>
        <dbReference type="SAM" id="Phobius"/>
    </source>
</evidence>
<sequence length="287" mass="33208">MYRICLIVTSSEEFHVIRRFFDSLNTQCRDVFFEIFFVNQNKCSFDSFPFHDNIILTVIEINYSIPLSVARNIALSHVDLQYFDVVAFPDDDCWYSENLIFDVLDYFGKNASCSVLCTNVIDPSNNKTYGGRPTGVIVPVDRKNIFSYPISVGIFIRINEGVIKHIFFDETLGAGTDIGSGEETELIYRLIKNNEKCTYVGNMFVYHPVVDSNYCLKDISKYYKYGVGFGYLTRRMVTNNDYIVLTHFTYIIFRTIVGCIFYLGNEINRKVYFCRLKGILSGFLRKS</sequence>
<dbReference type="GO" id="GO:0016740">
    <property type="term" value="F:transferase activity"/>
    <property type="evidence" value="ECO:0007669"/>
    <property type="project" value="UniProtKB-KW"/>
</dbReference>
<dbReference type="InterPro" id="IPR001173">
    <property type="entry name" value="Glyco_trans_2-like"/>
</dbReference>
<dbReference type="Gene3D" id="3.90.550.10">
    <property type="entry name" value="Spore Coat Polysaccharide Biosynthesis Protein SpsA, Chain A"/>
    <property type="match status" value="1"/>
</dbReference>
<keyword evidence="3" id="KW-0808">Transferase</keyword>
<evidence type="ECO:0000259" key="2">
    <source>
        <dbReference type="Pfam" id="PF00535"/>
    </source>
</evidence>
<dbReference type="EMBL" id="MH449686">
    <property type="protein sequence ID" value="AXL05165.1"/>
    <property type="molecule type" value="Genomic_DNA"/>
</dbReference>
<protein>
    <submittedName>
        <fullName evidence="3">Glycosyltransferase</fullName>
    </submittedName>
</protein>
<feature type="transmembrane region" description="Helical" evidence="1">
    <location>
        <begin position="242"/>
        <end position="263"/>
    </location>
</feature>
<dbReference type="InterPro" id="IPR029044">
    <property type="entry name" value="Nucleotide-diphossugar_trans"/>
</dbReference>
<keyword evidence="1" id="KW-0472">Membrane</keyword>
<dbReference type="Pfam" id="PF00535">
    <property type="entry name" value="Glycos_transf_2"/>
    <property type="match status" value="1"/>
</dbReference>
<organism evidence="3">
    <name type="scientific">Aeromonas hydrophila</name>
    <dbReference type="NCBI Taxonomy" id="644"/>
    <lineage>
        <taxon>Bacteria</taxon>
        <taxon>Pseudomonadati</taxon>
        <taxon>Pseudomonadota</taxon>
        <taxon>Gammaproteobacteria</taxon>
        <taxon>Aeromonadales</taxon>
        <taxon>Aeromonadaceae</taxon>
        <taxon>Aeromonas</taxon>
    </lineage>
</organism>
<proteinExistence type="predicted"/>
<dbReference type="AlphaFoldDB" id="A0A346AD53"/>
<accession>A0A346AD53</accession>
<keyword evidence="1" id="KW-1133">Transmembrane helix</keyword>
<name>A0A346AD53_AERHY</name>
<dbReference type="SUPFAM" id="SSF53448">
    <property type="entry name" value="Nucleotide-diphospho-sugar transferases"/>
    <property type="match status" value="1"/>
</dbReference>
<keyword evidence="1" id="KW-0812">Transmembrane</keyword>
<reference evidence="3" key="1">
    <citation type="submission" date="2018-06" db="EMBL/GenBank/DDBJ databases">
        <title>Genetic diversity of the Aeromonas Hydrophila O antigens and development of a suspension array for serotype detection.</title>
        <authorList>
            <person name="Cao H."/>
            <person name="Liu B."/>
        </authorList>
    </citation>
    <scope>NUCLEOTIDE SEQUENCE</scope>
    <source>
        <strain evidence="3">G5391</strain>
    </source>
</reference>